<proteinExistence type="predicted"/>
<gene>
    <name evidence="1" type="ORF">VNO80_25178</name>
</gene>
<dbReference type="AlphaFoldDB" id="A0AAN9LXC4"/>
<keyword evidence="2" id="KW-1185">Reference proteome</keyword>
<accession>A0AAN9LXC4</accession>
<dbReference type="EMBL" id="JAYMYR010000009">
    <property type="protein sequence ID" value="KAK7342234.1"/>
    <property type="molecule type" value="Genomic_DNA"/>
</dbReference>
<evidence type="ECO:0000313" key="2">
    <source>
        <dbReference type="Proteomes" id="UP001374584"/>
    </source>
</evidence>
<comment type="caution">
    <text evidence="1">The sequence shown here is derived from an EMBL/GenBank/DDBJ whole genome shotgun (WGS) entry which is preliminary data.</text>
</comment>
<protein>
    <submittedName>
        <fullName evidence="1">Uncharacterized protein</fullName>
    </submittedName>
</protein>
<name>A0AAN9LXC4_PHACN</name>
<sequence>MQKKILKVGVLGGVNVRRRGSGGAVEGSGGARRKREHGKWKNGILFENEFCTEEGKERKGRVLCLCLILCVALDAIHFPHC</sequence>
<dbReference type="Proteomes" id="UP001374584">
    <property type="component" value="Unassembled WGS sequence"/>
</dbReference>
<reference evidence="1 2" key="1">
    <citation type="submission" date="2024-01" db="EMBL/GenBank/DDBJ databases">
        <title>The genomes of 5 underutilized Papilionoideae crops provide insights into root nodulation and disease resistanc.</title>
        <authorList>
            <person name="Jiang F."/>
        </authorList>
    </citation>
    <scope>NUCLEOTIDE SEQUENCE [LARGE SCALE GENOMIC DNA]</scope>
    <source>
        <strain evidence="1">JINMINGXINNONG_FW02</strain>
        <tissue evidence="1">Leaves</tissue>
    </source>
</reference>
<organism evidence="1 2">
    <name type="scientific">Phaseolus coccineus</name>
    <name type="common">Scarlet runner bean</name>
    <name type="synonym">Phaseolus multiflorus</name>
    <dbReference type="NCBI Taxonomy" id="3886"/>
    <lineage>
        <taxon>Eukaryota</taxon>
        <taxon>Viridiplantae</taxon>
        <taxon>Streptophyta</taxon>
        <taxon>Embryophyta</taxon>
        <taxon>Tracheophyta</taxon>
        <taxon>Spermatophyta</taxon>
        <taxon>Magnoliopsida</taxon>
        <taxon>eudicotyledons</taxon>
        <taxon>Gunneridae</taxon>
        <taxon>Pentapetalae</taxon>
        <taxon>rosids</taxon>
        <taxon>fabids</taxon>
        <taxon>Fabales</taxon>
        <taxon>Fabaceae</taxon>
        <taxon>Papilionoideae</taxon>
        <taxon>50 kb inversion clade</taxon>
        <taxon>NPAAA clade</taxon>
        <taxon>indigoferoid/millettioid clade</taxon>
        <taxon>Phaseoleae</taxon>
        <taxon>Phaseolus</taxon>
    </lineage>
</organism>
<evidence type="ECO:0000313" key="1">
    <source>
        <dbReference type="EMBL" id="KAK7342234.1"/>
    </source>
</evidence>